<accession>A0A1A8ZG24</accession>
<keyword evidence="1" id="KW-0812">Transmembrane</keyword>
<evidence type="ECO:0000313" key="4">
    <source>
        <dbReference type="Proteomes" id="UP000199385"/>
    </source>
</evidence>
<feature type="transmembrane region" description="Helical" evidence="1">
    <location>
        <begin position="54"/>
        <end position="72"/>
    </location>
</feature>
<dbReference type="Proteomes" id="UP000199385">
    <property type="component" value="Chromosome I"/>
</dbReference>
<feature type="domain" description="YdbS-like PH" evidence="2">
    <location>
        <begin position="78"/>
        <end position="155"/>
    </location>
</feature>
<dbReference type="STRING" id="261654.GA0070611_2087"/>
<keyword evidence="1" id="KW-0472">Membrane</keyword>
<feature type="transmembrane region" description="Helical" evidence="1">
    <location>
        <begin position="21"/>
        <end position="42"/>
    </location>
</feature>
<evidence type="ECO:0000313" key="3">
    <source>
        <dbReference type="EMBL" id="SBT42764.1"/>
    </source>
</evidence>
<name>A0A1A8ZG24_9ACTN</name>
<dbReference type="PATRIC" id="fig|261654.4.peg.2125"/>
<keyword evidence="4" id="KW-1185">Reference proteome</keyword>
<dbReference type="AlphaFoldDB" id="A0A1A8ZG24"/>
<protein>
    <recommendedName>
        <fullName evidence="2">YdbS-like PH domain-containing protein</fullName>
    </recommendedName>
</protein>
<evidence type="ECO:0000259" key="2">
    <source>
        <dbReference type="Pfam" id="PF03703"/>
    </source>
</evidence>
<evidence type="ECO:0000256" key="1">
    <source>
        <dbReference type="SAM" id="Phobius"/>
    </source>
</evidence>
<proteinExistence type="predicted"/>
<organism evidence="3 4">
    <name type="scientific">Micromonospora auratinigra</name>
    <dbReference type="NCBI Taxonomy" id="261654"/>
    <lineage>
        <taxon>Bacteria</taxon>
        <taxon>Bacillati</taxon>
        <taxon>Actinomycetota</taxon>
        <taxon>Actinomycetes</taxon>
        <taxon>Micromonosporales</taxon>
        <taxon>Micromonosporaceae</taxon>
        <taxon>Micromonospora</taxon>
    </lineage>
</organism>
<dbReference type="RefSeq" id="WP_231921395.1">
    <property type="nucleotide sequence ID" value="NZ_LT594323.1"/>
</dbReference>
<dbReference type="PANTHER" id="PTHR34473">
    <property type="entry name" value="UPF0699 TRANSMEMBRANE PROTEIN YDBS"/>
    <property type="match status" value="1"/>
</dbReference>
<gene>
    <name evidence="3" type="ORF">GA0070611_2087</name>
</gene>
<reference evidence="4" key="1">
    <citation type="submission" date="2016-06" db="EMBL/GenBank/DDBJ databases">
        <authorList>
            <person name="Varghese N."/>
            <person name="Submissions Spin"/>
        </authorList>
    </citation>
    <scope>NUCLEOTIDE SEQUENCE [LARGE SCALE GENOMIC DNA]</scope>
    <source>
        <strain evidence="4">DSM 44815</strain>
    </source>
</reference>
<dbReference type="Pfam" id="PF03703">
    <property type="entry name" value="bPH_2"/>
    <property type="match status" value="1"/>
</dbReference>
<dbReference type="EMBL" id="LT594323">
    <property type="protein sequence ID" value="SBT42764.1"/>
    <property type="molecule type" value="Genomic_DNA"/>
</dbReference>
<dbReference type="PANTHER" id="PTHR34473:SF3">
    <property type="entry name" value="TRANSMEMBRANE PROTEIN-RELATED"/>
    <property type="match status" value="1"/>
</dbReference>
<dbReference type="InterPro" id="IPR005182">
    <property type="entry name" value="YdbS-like_PH"/>
</dbReference>
<sequence length="168" mass="18287">MESTTAVRLRPPRHLVSPAAVRYWTVRALIGWLLLGAVQVVALVRAYGGDTVPVQAAVLAGTGLLAVAHLLVMPRWRYRVHRWETTDEAVYTQSGWFSQERRIAPISRIQTVDSRRGPLQQLFGLATVIVTTASAAGPLTIGGLDHAVARQLVDELTRTTATAPEDAT</sequence>
<keyword evidence="1" id="KW-1133">Transmembrane helix</keyword>